<dbReference type="RefSeq" id="WP_380129986.1">
    <property type="nucleotide sequence ID" value="NZ_JBHSEG010000008.1"/>
</dbReference>
<keyword evidence="2" id="KW-1185">Reference proteome</keyword>
<evidence type="ECO:0000313" key="2">
    <source>
        <dbReference type="Proteomes" id="UP001595939"/>
    </source>
</evidence>
<comment type="caution">
    <text evidence="1">The sequence shown here is derived from an EMBL/GenBank/DDBJ whole genome shotgun (WGS) entry which is preliminary data.</text>
</comment>
<evidence type="ECO:0000313" key="1">
    <source>
        <dbReference type="EMBL" id="MFC4455273.1"/>
    </source>
</evidence>
<dbReference type="Proteomes" id="UP001595939">
    <property type="component" value="Unassembled WGS sequence"/>
</dbReference>
<accession>A0ABV8YEC4</accession>
<organism evidence="1 2">
    <name type="scientific">Deinococcus sonorensis</name>
    <dbReference type="NCBI Taxonomy" id="309891"/>
    <lineage>
        <taxon>Bacteria</taxon>
        <taxon>Thermotogati</taxon>
        <taxon>Deinococcota</taxon>
        <taxon>Deinococci</taxon>
        <taxon>Deinococcales</taxon>
        <taxon>Deinococcaceae</taxon>
        <taxon>Deinococcus</taxon>
    </lineage>
</organism>
<dbReference type="EMBL" id="JBHSEG010000008">
    <property type="protein sequence ID" value="MFC4455273.1"/>
    <property type="molecule type" value="Genomic_DNA"/>
</dbReference>
<protein>
    <submittedName>
        <fullName evidence="1">Uncharacterized protein</fullName>
    </submittedName>
</protein>
<proteinExistence type="predicted"/>
<reference evidence="2" key="1">
    <citation type="journal article" date="2019" name="Int. J. Syst. Evol. Microbiol.">
        <title>The Global Catalogue of Microorganisms (GCM) 10K type strain sequencing project: providing services to taxonomists for standard genome sequencing and annotation.</title>
        <authorList>
            <consortium name="The Broad Institute Genomics Platform"/>
            <consortium name="The Broad Institute Genome Sequencing Center for Infectious Disease"/>
            <person name="Wu L."/>
            <person name="Ma J."/>
        </authorList>
    </citation>
    <scope>NUCLEOTIDE SEQUENCE [LARGE SCALE GENOMIC DNA]</scope>
    <source>
        <strain evidence="2">CCUG 39970</strain>
    </source>
</reference>
<sequence>MLPPDLESVWQRYLLVERSGVRSEALRLLERFIDGLVLQDQQVQRAWTTHVIADIVDNGQEIPVRFPLFRRVFLPFLIDGLHHQRPGCARWLAAFESFLTQASPPGLPPELSLRAALLRKALCIDPHDYRAQAQLLNSEAEYFAYTLHELPGGVLFGLNGATPEECDALLERLSEFERLNPHAERSDQTQALIDECRFHYHAYRRYLTSSSEGMTYEQFLRTAG</sequence>
<name>A0ABV8YEC4_9DEIO</name>
<gene>
    <name evidence="1" type="ORF">ACFO0P_15960</name>
</gene>